<protein>
    <submittedName>
        <fullName evidence="1">Uncharacterized protein</fullName>
    </submittedName>
</protein>
<accession>A0A927HWF1</accession>
<evidence type="ECO:0000313" key="1">
    <source>
        <dbReference type="EMBL" id="MBD3844285.1"/>
    </source>
</evidence>
<keyword evidence="2" id="KW-1185">Reference proteome</keyword>
<name>A0A927HWF1_9HYPH</name>
<proteinExistence type="predicted"/>
<dbReference type="RefSeq" id="WP_191123102.1">
    <property type="nucleotide sequence ID" value="NZ_JACXWY010000001.1"/>
</dbReference>
<sequence length="149" mass="15433">MADTPHSTPAAQGTVAGWRLVPVEPTPEMICAGVQMVSIGHGAVSGVPAWKAMLAAAPEPPASPSPEALPASGVVAARQALGDAAGWREKREELASWTGSAFLAGEKVKDELWHKGELYSFLCKLLGWLHAGEDAAAALTAAPAPEDRM</sequence>
<dbReference type="Proteomes" id="UP000619295">
    <property type="component" value="Unassembled WGS sequence"/>
</dbReference>
<reference evidence="1" key="1">
    <citation type="submission" date="2020-09" db="EMBL/GenBank/DDBJ databases">
        <title>Bosea spartocytisi sp. nov. a root nodule endophyte of Spartocytisus supranubius in the high mountain ecosystem fo the Teide National Park (Canary Islands, Spain).</title>
        <authorList>
            <person name="Pulido-Suarez L."/>
            <person name="Peix A."/>
            <person name="Igual J.M."/>
            <person name="Socas-Perez N."/>
            <person name="Velazquez E."/>
            <person name="Flores-Felix J.D."/>
            <person name="Leon-Barrios M."/>
        </authorList>
    </citation>
    <scope>NUCLEOTIDE SEQUENCE</scope>
    <source>
        <strain evidence="1">SSUT16</strain>
    </source>
</reference>
<evidence type="ECO:0000313" key="2">
    <source>
        <dbReference type="Proteomes" id="UP000619295"/>
    </source>
</evidence>
<organism evidence="1 2">
    <name type="scientific">Bosea spartocytisi</name>
    <dbReference type="NCBI Taxonomy" id="2773451"/>
    <lineage>
        <taxon>Bacteria</taxon>
        <taxon>Pseudomonadati</taxon>
        <taxon>Pseudomonadota</taxon>
        <taxon>Alphaproteobacteria</taxon>
        <taxon>Hyphomicrobiales</taxon>
        <taxon>Boseaceae</taxon>
        <taxon>Bosea</taxon>
    </lineage>
</organism>
<dbReference type="AlphaFoldDB" id="A0A927HWF1"/>
<comment type="caution">
    <text evidence="1">The sequence shown here is derived from an EMBL/GenBank/DDBJ whole genome shotgun (WGS) entry which is preliminary data.</text>
</comment>
<dbReference type="EMBL" id="JACXWY010000001">
    <property type="protein sequence ID" value="MBD3844285.1"/>
    <property type="molecule type" value="Genomic_DNA"/>
</dbReference>
<gene>
    <name evidence="1" type="ORF">IED13_01145</name>
</gene>